<name>A0ABQ9X407_9EUKA</name>
<dbReference type="InterPro" id="IPR012349">
    <property type="entry name" value="Split_barrel_FMN-bd"/>
</dbReference>
<organism evidence="2 3">
    <name type="scientific">Blattamonas nauphoetae</name>
    <dbReference type="NCBI Taxonomy" id="2049346"/>
    <lineage>
        <taxon>Eukaryota</taxon>
        <taxon>Metamonada</taxon>
        <taxon>Preaxostyla</taxon>
        <taxon>Oxymonadida</taxon>
        <taxon>Blattamonas</taxon>
    </lineage>
</organism>
<comment type="caution">
    <text evidence="2">The sequence shown here is derived from an EMBL/GenBank/DDBJ whole genome shotgun (WGS) entry which is preliminary data.</text>
</comment>
<dbReference type="SUPFAM" id="SSF50475">
    <property type="entry name" value="FMN-binding split barrel"/>
    <property type="match status" value="1"/>
</dbReference>
<sequence length="177" mass="19773">MSHTDSTQPTPSSDHHPMRRRDRALPDEWTWHLIQNSLYGVLSMVSTDNGGYGVPISYAVDGREALYFHGAIKGRKLDNLRQNPKASFCIVGRVETLPEEFSTRFESVIVFGTLTECTGEDKIKGLELIKRKYSPENVEKGINCRSSPDAVCVFKLEISQVTGKGSKLESPVEAKQE</sequence>
<proteinExistence type="predicted"/>
<dbReference type="Pfam" id="PF12900">
    <property type="entry name" value="Pyridox_ox_2"/>
    <property type="match status" value="1"/>
</dbReference>
<feature type="region of interest" description="Disordered" evidence="1">
    <location>
        <begin position="1"/>
        <end position="21"/>
    </location>
</feature>
<reference evidence="2 3" key="1">
    <citation type="journal article" date="2022" name="bioRxiv">
        <title>Genomics of Preaxostyla Flagellates Illuminates Evolutionary Transitions and the Path Towards Mitochondrial Loss.</title>
        <authorList>
            <person name="Novak L.V.F."/>
            <person name="Treitli S.C."/>
            <person name="Pyrih J."/>
            <person name="Halakuc P."/>
            <person name="Pipaliya S.V."/>
            <person name="Vacek V."/>
            <person name="Brzon O."/>
            <person name="Soukal P."/>
            <person name="Eme L."/>
            <person name="Dacks J.B."/>
            <person name="Karnkowska A."/>
            <person name="Elias M."/>
            <person name="Hampl V."/>
        </authorList>
    </citation>
    <scope>NUCLEOTIDE SEQUENCE [LARGE SCALE GENOMIC DNA]</scope>
    <source>
        <strain evidence="2">NAU3</strain>
        <tissue evidence="2">Gut</tissue>
    </source>
</reference>
<dbReference type="Gene3D" id="2.30.110.10">
    <property type="entry name" value="Electron Transport, Fmn-binding Protein, Chain A"/>
    <property type="match status" value="1"/>
</dbReference>
<evidence type="ECO:0000256" key="1">
    <source>
        <dbReference type="SAM" id="MobiDB-lite"/>
    </source>
</evidence>
<protein>
    <submittedName>
        <fullName evidence="2">Pyridoxamine 5'-phosphate oxidase family protein</fullName>
    </submittedName>
</protein>
<dbReference type="PANTHER" id="PTHR34071:SF2">
    <property type="entry name" value="FLAVIN-NUCLEOTIDE-BINDING PROTEIN"/>
    <property type="match status" value="1"/>
</dbReference>
<dbReference type="InterPro" id="IPR024747">
    <property type="entry name" value="Pyridox_Oxase-rel"/>
</dbReference>
<evidence type="ECO:0000313" key="3">
    <source>
        <dbReference type="Proteomes" id="UP001281761"/>
    </source>
</evidence>
<dbReference type="Proteomes" id="UP001281761">
    <property type="component" value="Unassembled WGS sequence"/>
</dbReference>
<dbReference type="EMBL" id="JARBJD010000231">
    <property type="protein sequence ID" value="KAK2946308.1"/>
    <property type="molecule type" value="Genomic_DNA"/>
</dbReference>
<keyword evidence="3" id="KW-1185">Reference proteome</keyword>
<evidence type="ECO:0000313" key="2">
    <source>
        <dbReference type="EMBL" id="KAK2946308.1"/>
    </source>
</evidence>
<dbReference type="PANTHER" id="PTHR34071">
    <property type="entry name" value="5-NITROIMIDAZOLE ANTIBIOTICS RESISTANCE PROTEIN, NIMA-FAMILY-RELATED PROTEIN-RELATED"/>
    <property type="match status" value="1"/>
</dbReference>
<accession>A0ABQ9X407</accession>
<feature type="compositionally biased region" description="Polar residues" evidence="1">
    <location>
        <begin position="1"/>
        <end position="12"/>
    </location>
</feature>
<gene>
    <name evidence="2" type="ORF">BLNAU_18758</name>
</gene>